<accession>A0A2S8BB91</accession>
<gene>
    <name evidence="3" type="ORF">CVO77_00880</name>
</gene>
<name>A0A2S8BB91_9SPHN</name>
<dbReference type="EMBL" id="PHFW01000001">
    <property type="protein sequence ID" value="PQM29509.1"/>
    <property type="molecule type" value="Genomic_DNA"/>
</dbReference>
<dbReference type="Pfam" id="PF00144">
    <property type="entry name" value="Beta-lactamase"/>
    <property type="match status" value="1"/>
</dbReference>
<sequence length="397" mass="43575">MRYARSLLLLLVGAPLLIAATSPDPVFDKRFNSFIDAGYDALTAPPEWFDPTERVAGGGDTSIPVAAPSTKAIASTALAAAASYAEAQGSTALIVMRDGAVEYEHYWRDNGPDSVFNPQSMSKTVLALLVGAAIADGKIRSVDDPVERYVPEWRGDPRGKITIENLLNMASGLAQLEEGFGYELTPENPAARQHFGSDFHAPILTLRAKVPPGQTFDYNNNGSNLLGLIVERATGERYADYLSRKLWAPLGLRDAHLYLDKPEGHPITACCILSHPRDWAKIGQLILQNGKWEGREIVPASWIAAMIKPSAPYKGYGYQIWLGDQKVEAERPSHLAPDDSWQSEPFAAPDIIALRGHGFQRVWIIPSKKLVIMRAGKSWPPSWNEALIPNILIRGMK</sequence>
<dbReference type="SUPFAM" id="SSF56601">
    <property type="entry name" value="beta-lactamase/transpeptidase-like"/>
    <property type="match status" value="1"/>
</dbReference>
<evidence type="ECO:0000313" key="3">
    <source>
        <dbReference type="EMBL" id="PQM29509.1"/>
    </source>
</evidence>
<keyword evidence="3" id="KW-0378">Hydrolase</keyword>
<evidence type="ECO:0000256" key="1">
    <source>
        <dbReference type="SAM" id="SignalP"/>
    </source>
</evidence>
<dbReference type="InterPro" id="IPR001466">
    <property type="entry name" value="Beta-lactam-related"/>
</dbReference>
<dbReference type="InterPro" id="IPR012338">
    <property type="entry name" value="Beta-lactam/transpept-like"/>
</dbReference>
<dbReference type="InterPro" id="IPR050789">
    <property type="entry name" value="Diverse_Enzym_Activities"/>
</dbReference>
<reference evidence="4" key="1">
    <citation type="submission" date="2017-11" db="EMBL/GenBank/DDBJ databases">
        <title>The complete genome sequence of Sphingopyxis pomeranensis sp. nov. strain WS5A3p.</title>
        <authorList>
            <person name="Kaminski M.A."/>
        </authorList>
    </citation>
    <scope>NUCLEOTIDE SEQUENCE [LARGE SCALE GENOMIC DNA]</scope>
    <source>
        <strain evidence="4">WS5A3p</strain>
    </source>
</reference>
<evidence type="ECO:0000259" key="2">
    <source>
        <dbReference type="Pfam" id="PF00144"/>
    </source>
</evidence>
<dbReference type="Proteomes" id="UP000238954">
    <property type="component" value="Chromosome"/>
</dbReference>
<organism evidence="3 4">
    <name type="scientific">Sphingopyxis lindanitolerans</name>
    <dbReference type="NCBI Taxonomy" id="2054227"/>
    <lineage>
        <taxon>Bacteria</taxon>
        <taxon>Pseudomonadati</taxon>
        <taxon>Pseudomonadota</taxon>
        <taxon>Alphaproteobacteria</taxon>
        <taxon>Sphingomonadales</taxon>
        <taxon>Sphingomonadaceae</taxon>
        <taxon>Sphingopyxis</taxon>
    </lineage>
</organism>
<comment type="caution">
    <text evidence="3">The sequence shown here is derived from an EMBL/GenBank/DDBJ whole genome shotgun (WGS) entry which is preliminary data.</text>
</comment>
<proteinExistence type="predicted"/>
<feature type="signal peptide" evidence="1">
    <location>
        <begin position="1"/>
        <end position="19"/>
    </location>
</feature>
<protein>
    <submittedName>
        <fullName evidence="3">Serine hydrolase</fullName>
    </submittedName>
</protein>
<dbReference type="PANTHER" id="PTHR43283:SF7">
    <property type="entry name" value="BETA-LACTAMASE-RELATED DOMAIN-CONTAINING PROTEIN"/>
    <property type="match status" value="1"/>
</dbReference>
<dbReference type="PANTHER" id="PTHR43283">
    <property type="entry name" value="BETA-LACTAMASE-RELATED"/>
    <property type="match status" value="1"/>
</dbReference>
<feature type="chain" id="PRO_5015499729" evidence="1">
    <location>
        <begin position="20"/>
        <end position="397"/>
    </location>
</feature>
<dbReference type="Gene3D" id="3.40.710.10">
    <property type="entry name" value="DD-peptidase/beta-lactamase superfamily"/>
    <property type="match status" value="1"/>
</dbReference>
<dbReference type="GO" id="GO:0016787">
    <property type="term" value="F:hydrolase activity"/>
    <property type="evidence" value="ECO:0007669"/>
    <property type="project" value="UniProtKB-KW"/>
</dbReference>
<keyword evidence="1" id="KW-0732">Signal</keyword>
<keyword evidence="4" id="KW-1185">Reference proteome</keyword>
<evidence type="ECO:0000313" key="4">
    <source>
        <dbReference type="Proteomes" id="UP000238954"/>
    </source>
</evidence>
<feature type="domain" description="Beta-lactamase-related" evidence="2">
    <location>
        <begin position="90"/>
        <end position="374"/>
    </location>
</feature>
<dbReference type="AlphaFoldDB" id="A0A2S8BB91"/>